<dbReference type="InterPro" id="IPR020843">
    <property type="entry name" value="ER"/>
</dbReference>
<dbReference type="GO" id="GO:0016491">
    <property type="term" value="F:oxidoreductase activity"/>
    <property type="evidence" value="ECO:0007669"/>
    <property type="project" value="UniProtKB-KW"/>
</dbReference>
<keyword evidence="2" id="KW-0560">Oxidoreductase</keyword>
<reference evidence="3" key="1">
    <citation type="journal article" date="2019" name="Int. J. Syst. Evol. Microbiol.">
        <title>The Global Catalogue of Microorganisms (GCM) 10K type strain sequencing project: providing services to taxonomists for standard genome sequencing and annotation.</title>
        <authorList>
            <consortium name="The Broad Institute Genomics Platform"/>
            <consortium name="The Broad Institute Genome Sequencing Center for Infectious Disease"/>
            <person name="Wu L."/>
            <person name="Ma J."/>
        </authorList>
    </citation>
    <scope>NUCLEOTIDE SEQUENCE [LARGE SCALE GENOMIC DNA]</scope>
    <source>
        <strain evidence="3">CGMCC 4.1622</strain>
    </source>
</reference>
<dbReference type="Pfam" id="PF13602">
    <property type="entry name" value="ADH_zinc_N_2"/>
    <property type="match status" value="1"/>
</dbReference>
<dbReference type="CDD" id="cd05289">
    <property type="entry name" value="MDR_like_2"/>
    <property type="match status" value="1"/>
</dbReference>
<organism evidence="2 3">
    <name type="scientific">Kitasatospora cinereorecta</name>
    <dbReference type="NCBI Taxonomy" id="285560"/>
    <lineage>
        <taxon>Bacteria</taxon>
        <taxon>Bacillati</taxon>
        <taxon>Actinomycetota</taxon>
        <taxon>Actinomycetes</taxon>
        <taxon>Kitasatosporales</taxon>
        <taxon>Streptomycetaceae</taxon>
        <taxon>Kitasatospora</taxon>
    </lineage>
</organism>
<dbReference type="PANTHER" id="PTHR11695">
    <property type="entry name" value="ALCOHOL DEHYDROGENASE RELATED"/>
    <property type="match status" value="1"/>
</dbReference>
<dbReference type="InterPro" id="IPR011032">
    <property type="entry name" value="GroES-like_sf"/>
</dbReference>
<comment type="caution">
    <text evidence="2">The sequence shown here is derived from an EMBL/GenBank/DDBJ whole genome shotgun (WGS) entry which is preliminary data.</text>
</comment>
<proteinExistence type="predicted"/>
<feature type="domain" description="Enoyl reductase (ER)" evidence="1">
    <location>
        <begin position="16"/>
        <end position="313"/>
    </location>
</feature>
<protein>
    <submittedName>
        <fullName evidence="2">NADP-dependent oxidoreductase</fullName>
        <ecNumber evidence="2">1.-.-.-</ecNumber>
    </submittedName>
</protein>
<dbReference type="EMBL" id="JBHSOC010000031">
    <property type="protein sequence ID" value="MFC5643414.1"/>
    <property type="molecule type" value="Genomic_DNA"/>
</dbReference>
<dbReference type="PANTHER" id="PTHR11695:SF294">
    <property type="entry name" value="RETICULON-4-INTERACTING PROTEIN 1, MITOCHONDRIAL"/>
    <property type="match status" value="1"/>
</dbReference>
<dbReference type="Gene3D" id="3.90.180.10">
    <property type="entry name" value="Medium-chain alcohol dehydrogenases, catalytic domain"/>
    <property type="match status" value="1"/>
</dbReference>
<dbReference type="InterPro" id="IPR036291">
    <property type="entry name" value="NAD(P)-bd_dom_sf"/>
</dbReference>
<dbReference type="EC" id="1.-.-.-" evidence="2"/>
<evidence type="ECO:0000313" key="3">
    <source>
        <dbReference type="Proteomes" id="UP001596066"/>
    </source>
</evidence>
<evidence type="ECO:0000313" key="2">
    <source>
        <dbReference type="EMBL" id="MFC5643414.1"/>
    </source>
</evidence>
<dbReference type="RefSeq" id="WP_346140315.1">
    <property type="nucleotide sequence ID" value="NZ_BAAAUA010000001.1"/>
</dbReference>
<dbReference type="SUPFAM" id="SSF50129">
    <property type="entry name" value="GroES-like"/>
    <property type="match status" value="1"/>
</dbReference>
<dbReference type="InterPro" id="IPR050700">
    <property type="entry name" value="YIM1/Zinc_Alcohol_DH_Fams"/>
</dbReference>
<dbReference type="Pfam" id="PF08240">
    <property type="entry name" value="ADH_N"/>
    <property type="match status" value="1"/>
</dbReference>
<sequence length="321" mass="34200">MSTTNTMKAITQDTYGGPEVLREVEVERPVPGPSEVLVRVHAAGMNPTDWKHRQFPGFLDRLPLVLGWDVSGVVEAVGIGVTIHRVGDEVFGMLPYPHGVGAFAEYVVVPARALVRKPSNLDHVQAGAVPLAALTAWQVLVDAADVRPGRRVLVHAAAGGVGHFAVQIAKDRGAYVIGTASAPKHELLHELGVDEAIDYRTRDFTEIEPVDLVFDTLGGETALRSLDVLRPGGRLISIALGTLPAELRGMAEARGIQVDELLVEADQEGMRAIRDLVEDGRLRPVVDAVFPLAQAAKGHATGDTGRVTGKVVLTVAAADRS</sequence>
<dbReference type="Gene3D" id="3.40.50.720">
    <property type="entry name" value="NAD(P)-binding Rossmann-like Domain"/>
    <property type="match status" value="1"/>
</dbReference>
<keyword evidence="3" id="KW-1185">Reference proteome</keyword>
<dbReference type="InterPro" id="IPR013154">
    <property type="entry name" value="ADH-like_N"/>
</dbReference>
<gene>
    <name evidence="2" type="ORF">ACFPZF_18880</name>
</gene>
<accession>A0ABW0VF15</accession>
<dbReference type="SMART" id="SM00829">
    <property type="entry name" value="PKS_ER"/>
    <property type="match status" value="1"/>
</dbReference>
<dbReference type="Proteomes" id="UP001596066">
    <property type="component" value="Unassembled WGS sequence"/>
</dbReference>
<evidence type="ECO:0000259" key="1">
    <source>
        <dbReference type="SMART" id="SM00829"/>
    </source>
</evidence>
<dbReference type="SUPFAM" id="SSF51735">
    <property type="entry name" value="NAD(P)-binding Rossmann-fold domains"/>
    <property type="match status" value="1"/>
</dbReference>
<name>A0ABW0VF15_9ACTN</name>